<comment type="caution">
    <text evidence="2">The sequence shown here is derived from an EMBL/GenBank/DDBJ whole genome shotgun (WGS) entry which is preliminary data.</text>
</comment>
<dbReference type="AlphaFoldDB" id="V8PB11"/>
<reference evidence="2 3" key="1">
    <citation type="journal article" date="2013" name="Proc. Natl. Acad. Sci. U.S.A.">
        <title>The king cobra genome reveals dynamic gene evolution and adaptation in the snake venom system.</title>
        <authorList>
            <person name="Vonk F.J."/>
            <person name="Casewell N.R."/>
            <person name="Henkel C.V."/>
            <person name="Heimberg A.M."/>
            <person name="Jansen H.J."/>
            <person name="McCleary R.J."/>
            <person name="Kerkkamp H.M."/>
            <person name="Vos R.A."/>
            <person name="Guerreiro I."/>
            <person name="Calvete J.J."/>
            <person name="Wuster W."/>
            <person name="Woods A.E."/>
            <person name="Logan J.M."/>
            <person name="Harrison R.A."/>
            <person name="Castoe T.A."/>
            <person name="de Koning A.P."/>
            <person name="Pollock D.D."/>
            <person name="Yandell M."/>
            <person name="Calderon D."/>
            <person name="Renjifo C."/>
            <person name="Currier R.B."/>
            <person name="Salgado D."/>
            <person name="Pla D."/>
            <person name="Sanz L."/>
            <person name="Hyder A.S."/>
            <person name="Ribeiro J.M."/>
            <person name="Arntzen J.W."/>
            <person name="van den Thillart G.E."/>
            <person name="Boetzer M."/>
            <person name="Pirovano W."/>
            <person name="Dirks R.P."/>
            <person name="Spaink H.P."/>
            <person name="Duboule D."/>
            <person name="McGlinn E."/>
            <person name="Kini R.M."/>
            <person name="Richardson M.K."/>
        </authorList>
    </citation>
    <scope>NUCLEOTIDE SEQUENCE</scope>
    <source>
        <tissue evidence="2">Blood</tissue>
    </source>
</reference>
<evidence type="ECO:0000256" key="1">
    <source>
        <dbReference type="SAM" id="MobiDB-lite"/>
    </source>
</evidence>
<accession>V8PB11</accession>
<feature type="non-terminal residue" evidence="2">
    <location>
        <position position="1"/>
    </location>
</feature>
<proteinExistence type="predicted"/>
<evidence type="ECO:0000313" key="2">
    <source>
        <dbReference type="EMBL" id="ETE71500.1"/>
    </source>
</evidence>
<dbReference type="Proteomes" id="UP000018936">
    <property type="component" value="Unassembled WGS sequence"/>
</dbReference>
<name>V8PB11_OPHHA</name>
<organism evidence="2 3">
    <name type="scientific">Ophiophagus hannah</name>
    <name type="common">King cobra</name>
    <name type="synonym">Naja hannah</name>
    <dbReference type="NCBI Taxonomy" id="8665"/>
    <lineage>
        <taxon>Eukaryota</taxon>
        <taxon>Metazoa</taxon>
        <taxon>Chordata</taxon>
        <taxon>Craniata</taxon>
        <taxon>Vertebrata</taxon>
        <taxon>Euteleostomi</taxon>
        <taxon>Lepidosauria</taxon>
        <taxon>Squamata</taxon>
        <taxon>Bifurcata</taxon>
        <taxon>Unidentata</taxon>
        <taxon>Episquamata</taxon>
        <taxon>Toxicofera</taxon>
        <taxon>Serpentes</taxon>
        <taxon>Colubroidea</taxon>
        <taxon>Elapidae</taxon>
        <taxon>Elapinae</taxon>
        <taxon>Ophiophagus</taxon>
    </lineage>
</organism>
<dbReference type="EMBL" id="AZIM01000351">
    <property type="protein sequence ID" value="ETE71500.1"/>
    <property type="molecule type" value="Genomic_DNA"/>
</dbReference>
<keyword evidence="3" id="KW-1185">Reference proteome</keyword>
<sequence>MTKQKKHELRQGWGQCQWALALVPRPAAVPLPSVLPATPPAALPCFRAAFDETPGKLAYFLNQIWSHLDCHGDQYQSDQDMVLAIADNMEDNAAEWIAKLHNQRASELGDADEFVEMLRTRFEDTGQGQETETEIKDLKQRGTSVRVLKSGGKAVGLARTSPGPLFQGGPGPRPPTGRHLPRHP</sequence>
<feature type="region of interest" description="Disordered" evidence="1">
    <location>
        <begin position="151"/>
        <end position="184"/>
    </location>
</feature>
<protein>
    <submittedName>
        <fullName evidence="2">Uncharacterized protein</fullName>
    </submittedName>
</protein>
<gene>
    <name evidence="2" type="ORF">L345_02679</name>
</gene>
<evidence type="ECO:0000313" key="3">
    <source>
        <dbReference type="Proteomes" id="UP000018936"/>
    </source>
</evidence>